<dbReference type="PANTHER" id="PTHR10362">
    <property type="entry name" value="HISTIDINE AMMONIA-LYASE"/>
    <property type="match status" value="1"/>
</dbReference>
<dbReference type="EMBL" id="CDPU01000005">
    <property type="protein sequence ID" value="CEO46550.1"/>
    <property type="molecule type" value="Genomic_DNA"/>
</dbReference>
<dbReference type="InterPro" id="IPR024083">
    <property type="entry name" value="Fumarase/histidase_N"/>
</dbReference>
<dbReference type="PROSITE" id="PS00488">
    <property type="entry name" value="PAL_HISTIDASE"/>
    <property type="match status" value="1"/>
</dbReference>
<dbReference type="SUPFAM" id="SSF48557">
    <property type="entry name" value="L-aspartase-like"/>
    <property type="match status" value="1"/>
</dbReference>
<comment type="similarity">
    <text evidence="1">Belongs to the PAL/histidase family.</text>
</comment>
<dbReference type="InterPro" id="IPR001106">
    <property type="entry name" value="Aromatic_Lyase"/>
</dbReference>
<dbReference type="InterPro" id="IPR008948">
    <property type="entry name" value="L-Aspartase-like"/>
</dbReference>
<name>A0A0B7JV68_BIOOC</name>
<dbReference type="Pfam" id="PF00221">
    <property type="entry name" value="Lyase_aromatic"/>
    <property type="match status" value="1"/>
</dbReference>
<reference evidence="2" key="1">
    <citation type="submission" date="2015-01" db="EMBL/GenBank/DDBJ databases">
        <authorList>
            <person name="Durling Mikael"/>
        </authorList>
    </citation>
    <scope>NUCLEOTIDE SEQUENCE</scope>
</reference>
<dbReference type="Gene3D" id="1.10.275.10">
    <property type="entry name" value="Fumarase/aspartase (N-terminal domain)"/>
    <property type="match status" value="1"/>
</dbReference>
<proteinExistence type="inferred from homology"/>
<gene>
    <name evidence="2" type="ORF">BN869_000002605_1</name>
</gene>
<sequence>MCNHLNQQLAVWSDIDRLVQAEHNVQLDGESLTIAQLVAISGMLQSLSIFLMILISRRHRKGFELSKATKLAQRMRDSIGVVQKHMDGQNIVYGECATIKQSKHSMNTAPGANADARPTDYRKLQSSFFQHHQCGILPETAFGATATSASPMALPDDVVIASAAIRCNSLVRGHSAIRYHVVESLADLISRGITPLIPCRGSISASGDLSPLSYFGGMLEGNKGVSVRLQRSDGTQDIVPASEVLQGLGKDPISFEAKEGLSIMNGTAVSTAFAALVLQDCQDLVILSELLTAMAVEALCGKVENFHPFIGAVRPHQGQIEVADNVRDFLTGSKLTGNESIPQTGLAQDRYSIRTASQWMGPLIEDIRTAELQLKVELNSTTNNPLIDSTNARIHHGGNFQAAAATSAMEKSRTAISSEPGFEPRTSAKPLCGRARALVHL</sequence>
<evidence type="ECO:0008006" key="3">
    <source>
        <dbReference type="Google" id="ProtNLM"/>
    </source>
</evidence>
<dbReference type="InterPro" id="IPR022313">
    <property type="entry name" value="Phe/His_NH3-lyase_AS"/>
</dbReference>
<accession>A0A0B7JV68</accession>
<organism evidence="2">
    <name type="scientific">Bionectria ochroleuca</name>
    <name type="common">Gliocladium roseum</name>
    <dbReference type="NCBI Taxonomy" id="29856"/>
    <lineage>
        <taxon>Eukaryota</taxon>
        <taxon>Fungi</taxon>
        <taxon>Dikarya</taxon>
        <taxon>Ascomycota</taxon>
        <taxon>Pezizomycotina</taxon>
        <taxon>Sordariomycetes</taxon>
        <taxon>Hypocreomycetidae</taxon>
        <taxon>Hypocreales</taxon>
        <taxon>Bionectriaceae</taxon>
        <taxon>Clonostachys</taxon>
    </lineage>
</organism>
<dbReference type="AlphaFoldDB" id="A0A0B7JV68"/>
<dbReference type="GO" id="GO:0016841">
    <property type="term" value="F:ammonia-lyase activity"/>
    <property type="evidence" value="ECO:0007669"/>
    <property type="project" value="InterPro"/>
</dbReference>
<dbReference type="Gene3D" id="1.20.200.10">
    <property type="entry name" value="Fumarase/aspartase (Central domain)"/>
    <property type="match status" value="1"/>
</dbReference>
<protein>
    <recommendedName>
        <fullName evidence="3">Phenylalanine ammonia-lyase</fullName>
    </recommendedName>
</protein>
<evidence type="ECO:0000313" key="2">
    <source>
        <dbReference type="EMBL" id="CEO46550.1"/>
    </source>
</evidence>
<evidence type="ECO:0000256" key="1">
    <source>
        <dbReference type="ARBA" id="ARBA00007238"/>
    </source>
</evidence>